<dbReference type="GO" id="GO:0000981">
    <property type="term" value="F:DNA-binding transcription factor activity, RNA polymerase II-specific"/>
    <property type="evidence" value="ECO:0007669"/>
    <property type="project" value="TreeGrafter"/>
</dbReference>
<dbReference type="Gene3D" id="1.10.10.60">
    <property type="entry name" value="Homeodomain-like"/>
    <property type="match status" value="2"/>
</dbReference>
<feature type="domain" description="HTH myb-type" evidence="3">
    <location>
        <begin position="56"/>
        <end position="110"/>
    </location>
</feature>
<proteinExistence type="predicted"/>
<dbReference type="PROSITE" id="PS50090">
    <property type="entry name" value="MYB_LIKE"/>
    <property type="match status" value="2"/>
</dbReference>
<dbReference type="InterPro" id="IPR001005">
    <property type="entry name" value="SANT/Myb"/>
</dbReference>
<dbReference type="InterPro" id="IPR017930">
    <property type="entry name" value="Myb_dom"/>
</dbReference>
<sequence length="452" mass="51272">MSDLKISKKSWSPEEDAHLQRLIVEFGLNGHWSTISTRMGNRTGKQCRERYHNHLKPDIWKGTWSQEEDDLLNESQRTMGNQWAKIAKLLPGRSDNSVKNRWHIINRKKNSMEESAPMSVAVPAKVCRPVIPKLSLANLSTLPPAQMRSTPVDTEFDLMSFYYSHGSHSHRRNATDSTRTSASVEVDICPGSGRRDYAATESAPADVFDGDFDCEDDEDDMLASFIDTTCEVISFNNTLSSCLSELTAHSGNFHTARDDEDYTSFEMDDVEEAAWEKSITSIHSNLSSRSISGDEQEKLELNIDRFSEPALSFRDMDSVLDDLAHDDYDEEFNENLQGGNREFTEEDDLFFLNDLMDECTTMNTVANASPGRVDSADKKSQMNTLVSMFKQLSNTKLQQQQHQQLQHAGSNKSLCNFSPRTTPRSPLCTQQQKRQRATRTPRSPYQLLLQVL</sequence>
<protein>
    <submittedName>
        <fullName evidence="4">Uncharacterized protein</fullName>
    </submittedName>
</protein>
<dbReference type="PROSITE" id="PS51294">
    <property type="entry name" value="HTH_MYB"/>
    <property type="match status" value="2"/>
</dbReference>
<accession>A0A7S3MG38</accession>
<evidence type="ECO:0000256" key="1">
    <source>
        <dbReference type="SAM" id="MobiDB-lite"/>
    </source>
</evidence>
<reference evidence="4" key="1">
    <citation type="submission" date="2021-01" db="EMBL/GenBank/DDBJ databases">
        <authorList>
            <person name="Corre E."/>
            <person name="Pelletier E."/>
            <person name="Niang G."/>
            <person name="Scheremetjew M."/>
            <person name="Finn R."/>
            <person name="Kale V."/>
            <person name="Holt S."/>
            <person name="Cochrane G."/>
            <person name="Meng A."/>
            <person name="Brown T."/>
            <person name="Cohen L."/>
        </authorList>
    </citation>
    <scope>NUCLEOTIDE SEQUENCE</scope>
    <source>
        <strain evidence="4">CCAP 955/1</strain>
    </source>
</reference>
<dbReference type="EMBL" id="HBIC01061201">
    <property type="protein sequence ID" value="CAE0302541.1"/>
    <property type="molecule type" value="Transcribed_RNA"/>
</dbReference>
<evidence type="ECO:0000259" key="2">
    <source>
        <dbReference type="PROSITE" id="PS50090"/>
    </source>
</evidence>
<evidence type="ECO:0000313" key="4">
    <source>
        <dbReference type="EMBL" id="CAE0302541.1"/>
    </source>
</evidence>
<dbReference type="CDD" id="cd00167">
    <property type="entry name" value="SANT"/>
    <property type="match status" value="2"/>
</dbReference>
<organism evidence="4">
    <name type="scientific">Spumella elongata</name>
    <dbReference type="NCBI Taxonomy" id="89044"/>
    <lineage>
        <taxon>Eukaryota</taxon>
        <taxon>Sar</taxon>
        <taxon>Stramenopiles</taxon>
        <taxon>Ochrophyta</taxon>
        <taxon>Chrysophyceae</taxon>
        <taxon>Chromulinales</taxon>
        <taxon>Chromulinaceae</taxon>
        <taxon>Spumella</taxon>
    </lineage>
</organism>
<evidence type="ECO:0000259" key="3">
    <source>
        <dbReference type="PROSITE" id="PS51294"/>
    </source>
</evidence>
<dbReference type="GO" id="GO:0005634">
    <property type="term" value="C:nucleus"/>
    <property type="evidence" value="ECO:0007669"/>
    <property type="project" value="TreeGrafter"/>
</dbReference>
<dbReference type="Pfam" id="PF13921">
    <property type="entry name" value="Myb_DNA-bind_6"/>
    <property type="match status" value="1"/>
</dbReference>
<feature type="domain" description="Myb-like" evidence="2">
    <location>
        <begin position="56"/>
        <end position="106"/>
    </location>
</feature>
<dbReference type="SUPFAM" id="SSF46689">
    <property type="entry name" value="Homeodomain-like"/>
    <property type="match status" value="1"/>
</dbReference>
<dbReference type="SMART" id="SM00717">
    <property type="entry name" value="SANT"/>
    <property type="match status" value="2"/>
</dbReference>
<dbReference type="InterPro" id="IPR050560">
    <property type="entry name" value="MYB_TF"/>
</dbReference>
<feature type="domain" description="Myb-like" evidence="2">
    <location>
        <begin position="3"/>
        <end position="55"/>
    </location>
</feature>
<feature type="domain" description="HTH myb-type" evidence="3">
    <location>
        <begin position="1"/>
        <end position="55"/>
    </location>
</feature>
<dbReference type="PANTHER" id="PTHR45614">
    <property type="entry name" value="MYB PROTEIN-RELATED"/>
    <property type="match status" value="1"/>
</dbReference>
<feature type="compositionally biased region" description="Polar residues" evidence="1">
    <location>
        <begin position="408"/>
        <end position="428"/>
    </location>
</feature>
<dbReference type="AlphaFoldDB" id="A0A7S3MG38"/>
<name>A0A7S3MG38_9STRA</name>
<gene>
    <name evidence="4" type="ORF">SELO1098_LOCUS31399</name>
</gene>
<dbReference type="InterPro" id="IPR009057">
    <property type="entry name" value="Homeodomain-like_sf"/>
</dbReference>
<feature type="region of interest" description="Disordered" evidence="1">
    <location>
        <begin position="401"/>
        <end position="443"/>
    </location>
</feature>
<dbReference type="GO" id="GO:0000978">
    <property type="term" value="F:RNA polymerase II cis-regulatory region sequence-specific DNA binding"/>
    <property type="evidence" value="ECO:0007669"/>
    <property type="project" value="TreeGrafter"/>
</dbReference>